<dbReference type="PANTHER" id="PTHR47396">
    <property type="entry name" value="TYPE I RESTRICTION ENZYME ECOKI R PROTEIN"/>
    <property type="match status" value="1"/>
</dbReference>
<dbReference type="EMBL" id="JACHKZ010000021">
    <property type="protein sequence ID" value="MBB6578996.1"/>
    <property type="molecule type" value="Genomic_DNA"/>
</dbReference>
<dbReference type="SMART" id="SM00490">
    <property type="entry name" value="HELICc"/>
    <property type="match status" value="1"/>
</dbReference>
<dbReference type="InterPro" id="IPR014001">
    <property type="entry name" value="Helicase_ATP-bd"/>
</dbReference>
<keyword evidence="4" id="KW-1185">Reference proteome</keyword>
<evidence type="ECO:0000313" key="3">
    <source>
        <dbReference type="EMBL" id="MBB6578996.1"/>
    </source>
</evidence>
<dbReference type="PROSITE" id="PS51194">
    <property type="entry name" value="HELICASE_CTER"/>
    <property type="match status" value="1"/>
</dbReference>
<dbReference type="PANTHER" id="PTHR47396:SF1">
    <property type="entry name" value="ATP-DEPENDENT HELICASE IRC3-RELATED"/>
    <property type="match status" value="1"/>
</dbReference>
<dbReference type="InterPro" id="IPR050742">
    <property type="entry name" value="Helicase_Restrict-Modif_Enz"/>
</dbReference>
<reference evidence="3 4" key="1">
    <citation type="submission" date="2020-08" db="EMBL/GenBank/DDBJ databases">
        <title>Functional genomics of gut bacteria from endangered species of beetles.</title>
        <authorList>
            <person name="Carlos-Shanley C."/>
        </authorList>
    </citation>
    <scope>NUCLEOTIDE SEQUENCE [LARGE SCALE GENOMIC DNA]</scope>
    <source>
        <strain evidence="3 4">S00124</strain>
    </source>
</reference>
<feature type="domain" description="Helicase C-terminal" evidence="2">
    <location>
        <begin position="233"/>
        <end position="377"/>
    </location>
</feature>
<feature type="domain" description="Helicase ATP-binding" evidence="1">
    <location>
        <begin position="17"/>
        <end position="175"/>
    </location>
</feature>
<dbReference type="Gene3D" id="3.40.50.300">
    <property type="entry name" value="P-loop containing nucleotide triphosphate hydrolases"/>
    <property type="match status" value="2"/>
</dbReference>
<evidence type="ECO:0000259" key="1">
    <source>
        <dbReference type="PROSITE" id="PS51192"/>
    </source>
</evidence>
<dbReference type="RefSeq" id="WP_184709863.1">
    <property type="nucleotide sequence ID" value="NZ_JACHKZ010000021.1"/>
</dbReference>
<proteinExistence type="predicted"/>
<dbReference type="InterPro" id="IPR001650">
    <property type="entry name" value="Helicase_C-like"/>
</dbReference>
<comment type="caution">
    <text evidence="3">The sequence shown here is derived from an EMBL/GenBank/DDBJ whole genome shotgun (WGS) entry which is preliminary data.</text>
</comment>
<dbReference type="SMART" id="SM00487">
    <property type="entry name" value="DEXDc"/>
    <property type="match status" value="1"/>
</dbReference>
<dbReference type="Proteomes" id="UP000562492">
    <property type="component" value="Unassembled WGS sequence"/>
</dbReference>
<accession>A0ABR6RIL3</accession>
<evidence type="ECO:0000313" key="4">
    <source>
        <dbReference type="Proteomes" id="UP000562492"/>
    </source>
</evidence>
<dbReference type="Pfam" id="PF04851">
    <property type="entry name" value="ResIII"/>
    <property type="match status" value="1"/>
</dbReference>
<evidence type="ECO:0000259" key="2">
    <source>
        <dbReference type="PROSITE" id="PS51194"/>
    </source>
</evidence>
<protein>
    <submittedName>
        <fullName evidence="3">DNA repair protein RadD</fullName>
    </submittedName>
</protein>
<name>A0ABR6RIL3_9BURK</name>
<dbReference type="Pfam" id="PF00271">
    <property type="entry name" value="Helicase_C"/>
    <property type="match status" value="1"/>
</dbReference>
<dbReference type="SUPFAM" id="SSF52540">
    <property type="entry name" value="P-loop containing nucleoside triphosphate hydrolases"/>
    <property type="match status" value="1"/>
</dbReference>
<sequence>MIELYPYQREAVQSVFEYFHTSKGNPLIELPTGSGKSLTMASTVKQAIDIYPPTNILLLTHVKELIEQDYKAILKYWPEAPIGIWSAGVGIKRQAQITVAGIQSIHKHPARFGNTHLVLVDECHLIPAKTDTTYQRFIGALRAYNPNLKVIGFTATPYRTDSGLLTEGDNAIFTDIAYSANVGDLIQQGYLCPLVAKNGVTKADLSGVGTSKGDFNNTALQHAMNKDALIEGAFDEVAIYAADRKHILGFCTGVEHAQRCAELANARGWAADYVDGTMGKTEREGKIASFKSGAIRFLFNANILTTGFDAPMIDCLVMLRPTKSTGLYVQIMGRGLRKHPSKDNTLVLDFAGNIERHGPIDQIKVKSKRKSGEKAVSVAPVKECPSCHELVHTSVRVCPGCDHQFPESDNPSHGTEATAADPVAALAKPRRVAVDSITYSPHTKNDRNSLKVEYTCGDHVYTEWVPIEDPRSYVRKHAVQWFWSHGRHACPDTVADALNLLEQGDLVPTPQYIEVVRDGTYWRVKERFGISHRPGIATVEREVSLGNLMRAWG</sequence>
<dbReference type="InterPro" id="IPR006935">
    <property type="entry name" value="Helicase/UvrB_N"/>
</dbReference>
<dbReference type="InterPro" id="IPR027417">
    <property type="entry name" value="P-loop_NTPase"/>
</dbReference>
<gene>
    <name evidence="3" type="ORF">HNP33_003101</name>
</gene>
<dbReference type="PROSITE" id="PS51192">
    <property type="entry name" value="HELICASE_ATP_BIND_1"/>
    <property type="match status" value="1"/>
</dbReference>
<organism evidence="3 4">
    <name type="scientific">Comamonas odontotermitis</name>
    <dbReference type="NCBI Taxonomy" id="379895"/>
    <lineage>
        <taxon>Bacteria</taxon>
        <taxon>Pseudomonadati</taxon>
        <taxon>Pseudomonadota</taxon>
        <taxon>Betaproteobacteria</taxon>
        <taxon>Burkholderiales</taxon>
        <taxon>Comamonadaceae</taxon>
        <taxon>Comamonas</taxon>
    </lineage>
</organism>